<comment type="caution">
    <text evidence="8">The sequence shown here is derived from an EMBL/GenBank/DDBJ whole genome shotgun (WGS) entry which is preliminary data.</text>
</comment>
<keyword evidence="4" id="KW-0572">Peptidoglycan-anchor</keyword>
<feature type="compositionally biased region" description="Low complexity" evidence="5">
    <location>
        <begin position="52"/>
        <end position="78"/>
    </location>
</feature>
<feature type="transmembrane region" description="Helical" evidence="6">
    <location>
        <begin position="92"/>
        <end position="114"/>
    </location>
</feature>
<dbReference type="Proteomes" id="UP000249828">
    <property type="component" value="Unassembled WGS sequence"/>
</dbReference>
<dbReference type="NCBIfam" id="TIGR01167">
    <property type="entry name" value="LPXTG_anchor"/>
    <property type="match status" value="1"/>
</dbReference>
<feature type="domain" description="Gram-positive cocci surface proteins LPxTG" evidence="7">
    <location>
        <begin position="86"/>
        <end position="121"/>
    </location>
</feature>
<evidence type="ECO:0000256" key="4">
    <source>
        <dbReference type="ARBA" id="ARBA00023088"/>
    </source>
</evidence>
<evidence type="ECO:0000256" key="2">
    <source>
        <dbReference type="ARBA" id="ARBA00022525"/>
    </source>
</evidence>
<dbReference type="RefSeq" id="WP_111246966.1">
    <property type="nucleotide sequence ID" value="NZ_PIEU01000003.1"/>
</dbReference>
<evidence type="ECO:0000256" key="5">
    <source>
        <dbReference type="SAM" id="MobiDB-lite"/>
    </source>
</evidence>
<reference evidence="8 9" key="1">
    <citation type="submission" date="2017-11" db="EMBL/GenBank/DDBJ databases">
        <title>Draft genome sequence of Enterococcus plantarum TRW2 strain isolated from lettuce.</title>
        <authorList>
            <person name="Kim E.B."/>
            <person name="Marco M.L."/>
            <person name="Williams T.R."/>
            <person name="You I.H."/>
        </authorList>
    </citation>
    <scope>NUCLEOTIDE SEQUENCE [LARGE SCALE GENOMIC DNA]</scope>
    <source>
        <strain evidence="8 9">TRW2</strain>
    </source>
</reference>
<gene>
    <name evidence="8" type="ORF">CI088_01570</name>
</gene>
<evidence type="ECO:0000256" key="3">
    <source>
        <dbReference type="ARBA" id="ARBA00022729"/>
    </source>
</evidence>
<sequence>MNHERGIEMNKKVGMKLIVLLGVIGTICLLPAEIVTAEEAISTKGVIRLYTDDTTSPSSSTTEPSSTTDPSTTGTNPTKPLGRTGLPSTGELVHYGLLAVGLLVALLALFLLFYRRKHKKEEEEQ</sequence>
<keyword evidence="2" id="KW-0964">Secreted</keyword>
<evidence type="ECO:0000313" key="9">
    <source>
        <dbReference type="Proteomes" id="UP000249828"/>
    </source>
</evidence>
<keyword evidence="9" id="KW-1185">Reference proteome</keyword>
<keyword evidence="6" id="KW-0472">Membrane</keyword>
<evidence type="ECO:0000259" key="7">
    <source>
        <dbReference type="Pfam" id="PF00746"/>
    </source>
</evidence>
<evidence type="ECO:0000256" key="6">
    <source>
        <dbReference type="SAM" id="Phobius"/>
    </source>
</evidence>
<dbReference type="AlphaFoldDB" id="A0A2W3ZLS5"/>
<evidence type="ECO:0000313" key="8">
    <source>
        <dbReference type="EMBL" id="PZL77517.1"/>
    </source>
</evidence>
<keyword evidence="3" id="KW-0732">Signal</keyword>
<protein>
    <recommendedName>
        <fullName evidence="7">Gram-positive cocci surface proteins LPxTG domain-containing protein</fullName>
    </recommendedName>
</protein>
<organism evidence="8 9">
    <name type="scientific">Enterococcus plantarum</name>
    <dbReference type="NCBI Taxonomy" id="1077675"/>
    <lineage>
        <taxon>Bacteria</taxon>
        <taxon>Bacillati</taxon>
        <taxon>Bacillota</taxon>
        <taxon>Bacilli</taxon>
        <taxon>Lactobacillales</taxon>
        <taxon>Enterococcaceae</taxon>
        <taxon>Enterococcus</taxon>
    </lineage>
</organism>
<keyword evidence="1" id="KW-0134">Cell wall</keyword>
<keyword evidence="6" id="KW-1133">Transmembrane helix</keyword>
<dbReference type="Pfam" id="PF00746">
    <property type="entry name" value="Gram_pos_anchor"/>
    <property type="match status" value="1"/>
</dbReference>
<proteinExistence type="predicted"/>
<dbReference type="EMBL" id="PIEU01000003">
    <property type="protein sequence ID" value="PZL77517.1"/>
    <property type="molecule type" value="Genomic_DNA"/>
</dbReference>
<evidence type="ECO:0000256" key="1">
    <source>
        <dbReference type="ARBA" id="ARBA00022512"/>
    </source>
</evidence>
<accession>A0A2W3ZLS5</accession>
<dbReference type="InterPro" id="IPR019931">
    <property type="entry name" value="LPXTG_anchor"/>
</dbReference>
<keyword evidence="6" id="KW-0812">Transmembrane</keyword>
<feature type="region of interest" description="Disordered" evidence="5">
    <location>
        <begin position="52"/>
        <end position="85"/>
    </location>
</feature>
<name>A0A2W3ZLS5_9ENTE</name>